<gene>
    <name evidence="2" type="ORF">ABK249_06310</name>
</gene>
<comment type="caution">
    <text evidence="2">The sequence shown here is derived from an EMBL/GenBank/DDBJ whole genome shotgun (WGS) entry which is preliminary data.</text>
</comment>
<evidence type="ECO:0000259" key="1">
    <source>
        <dbReference type="SMART" id="SM00849"/>
    </source>
</evidence>
<dbReference type="SUPFAM" id="SSF56281">
    <property type="entry name" value="Metallo-hydrolase/oxidoreductase"/>
    <property type="match status" value="1"/>
</dbReference>
<evidence type="ECO:0000313" key="2">
    <source>
        <dbReference type="EMBL" id="MEQ1404540.1"/>
    </source>
</evidence>
<reference evidence="2 3" key="1">
    <citation type="submission" date="2024-05" db="EMBL/GenBank/DDBJ databases">
        <title>Neorhizobium sp. Rsf11, a plant growth promoting and heavy metal resistant PAH-degrader.</title>
        <authorList>
            <person name="Golubev S.N."/>
            <person name="Muratova A.Y."/>
            <person name="Markelova M.I."/>
        </authorList>
    </citation>
    <scope>NUCLEOTIDE SEQUENCE [LARGE SCALE GENOMIC DNA]</scope>
    <source>
        <strain evidence="2 3">Rsf11</strain>
    </source>
</reference>
<dbReference type="InterPro" id="IPR036866">
    <property type="entry name" value="RibonucZ/Hydroxyglut_hydro"/>
</dbReference>
<organism evidence="2 3">
    <name type="scientific">Neorhizobium phenanthreniclasticum</name>
    <dbReference type="NCBI Taxonomy" id="3157917"/>
    <lineage>
        <taxon>Bacteria</taxon>
        <taxon>Pseudomonadati</taxon>
        <taxon>Pseudomonadota</taxon>
        <taxon>Alphaproteobacteria</taxon>
        <taxon>Hyphomicrobiales</taxon>
        <taxon>Rhizobiaceae</taxon>
        <taxon>Rhizobium/Agrobacterium group</taxon>
        <taxon>Neorhizobium</taxon>
    </lineage>
</organism>
<dbReference type="PANTHER" id="PTHR36839:SF1">
    <property type="entry name" value="METALLO-BETA-LACTAMASE FAMILY PROTEIN (AFU_ORTHOLOGUE AFUA_5G12770)"/>
    <property type="match status" value="1"/>
</dbReference>
<dbReference type="Gene3D" id="3.60.15.10">
    <property type="entry name" value="Ribonuclease Z/Hydroxyacylglutathione hydrolase-like"/>
    <property type="match status" value="1"/>
</dbReference>
<proteinExistence type="predicted"/>
<dbReference type="InterPro" id="IPR001279">
    <property type="entry name" value="Metallo-B-lactamas"/>
</dbReference>
<sequence length="270" mass="29546">MTVFLCSACGTSFGETNEVPAACPICNDERQYVPASGQAWTTTEKLARTHRNAWLQLESGLMAIQTVPAFAINQRALLLQTPEGNVLWDCIALLDDATKAIVQALGGLSAIAISHPHYYTTMQDWAAAFDAPIYLHAADKEWVCRPSDYIRLWEDDALVLSSAITLVRGGGHFAGGTMLHWASDDGQGVLFAGDIVQVTPGADYVSFMWSYPNMLPLSAVEVADVAERLAPWPFERIYGAFSHQNVRRNGQEIVTRSAERYIARLAGPGQ</sequence>
<name>A0ABV0M0G0_9HYPH</name>
<accession>A0ABV0M0G0</accession>
<feature type="domain" description="Metallo-beta-lactamase" evidence="1">
    <location>
        <begin position="73"/>
        <end position="232"/>
    </location>
</feature>
<dbReference type="SMART" id="SM00849">
    <property type="entry name" value="Lactamase_B"/>
    <property type="match status" value="1"/>
</dbReference>
<evidence type="ECO:0000313" key="3">
    <source>
        <dbReference type="Proteomes" id="UP001496627"/>
    </source>
</evidence>
<dbReference type="RefSeq" id="WP_227704455.1">
    <property type="nucleotide sequence ID" value="NZ_JBEAAL010000003.1"/>
</dbReference>
<protein>
    <submittedName>
        <fullName evidence="2">MBL fold metallo-hydrolase</fullName>
    </submittedName>
</protein>
<dbReference type="Proteomes" id="UP001496627">
    <property type="component" value="Unassembled WGS sequence"/>
</dbReference>
<dbReference type="PANTHER" id="PTHR36839">
    <property type="entry name" value="METALLO-BETA-LACTAMASE FAMILY PROTEIN (AFU_ORTHOLOGUE AFUA_5G12770)"/>
    <property type="match status" value="1"/>
</dbReference>
<keyword evidence="3" id="KW-1185">Reference proteome</keyword>
<dbReference type="EMBL" id="JBEAAL010000003">
    <property type="protein sequence ID" value="MEQ1404540.1"/>
    <property type="molecule type" value="Genomic_DNA"/>
</dbReference>